<keyword evidence="4" id="KW-1185">Reference proteome</keyword>
<dbReference type="AlphaFoldDB" id="A0A4Q1B7P3"/>
<dbReference type="OrthoDB" id="5392716at2759"/>
<reference evidence="2 4" key="1">
    <citation type="submission" date="2016-06" db="EMBL/GenBank/DDBJ databases">
        <title>Evolution of pathogenesis and genome organization in the Tremellales.</title>
        <authorList>
            <person name="Cuomo C."/>
            <person name="Litvintseva A."/>
            <person name="Heitman J."/>
            <person name="Chen Y."/>
            <person name="Sun S."/>
            <person name="Springer D."/>
            <person name="Dromer F."/>
            <person name="Young S."/>
            <person name="Zeng Q."/>
            <person name="Chapman S."/>
            <person name="Gujja S."/>
            <person name="Saif S."/>
            <person name="Birren B."/>
        </authorList>
    </citation>
    <scope>NUCLEOTIDE SEQUENCE [LARGE SCALE GENOMIC DNA]</scope>
    <source>
        <strain evidence="2 4">ATCC 28783</strain>
    </source>
</reference>
<dbReference type="Proteomes" id="UP000289152">
    <property type="component" value="Unassembled WGS sequence"/>
</dbReference>
<dbReference type="InParanoid" id="A0A4Q1B7P3"/>
<comment type="caution">
    <text evidence="2">The sequence shown here is derived from an EMBL/GenBank/DDBJ whole genome shotgun (WGS) entry which is preliminary data.</text>
</comment>
<dbReference type="PANTHER" id="PTHR46177">
    <property type="entry name" value="INTEGRASE CATALYTIC DOMAIN-CONTAINING PROTEIN"/>
    <property type="match status" value="1"/>
</dbReference>
<dbReference type="EMBL" id="SDIL01000091">
    <property type="protein sequence ID" value="RXK36648.1"/>
    <property type="molecule type" value="Genomic_DNA"/>
</dbReference>
<feature type="domain" description="Integrase core" evidence="1">
    <location>
        <begin position="85"/>
        <end position="263"/>
    </location>
</feature>
<dbReference type="Pfam" id="PF24764">
    <property type="entry name" value="rva_4"/>
    <property type="match status" value="1"/>
</dbReference>
<dbReference type="PANTHER" id="PTHR46177:SF1">
    <property type="entry name" value="INTEGRASE CATALYTIC DOMAIN-CONTAINING PROTEIN"/>
    <property type="match status" value="1"/>
</dbReference>
<evidence type="ECO:0000313" key="2">
    <source>
        <dbReference type="EMBL" id="RXK34689.1"/>
    </source>
</evidence>
<name>A0A4Q1B7P3_TREME</name>
<dbReference type="VEuPathDB" id="FungiDB:TREMEDRAFT_65075"/>
<evidence type="ECO:0000259" key="1">
    <source>
        <dbReference type="Pfam" id="PF24764"/>
    </source>
</evidence>
<gene>
    <name evidence="3" type="ORF">M231_06111</name>
    <name evidence="2" type="ORF">M231_08057</name>
</gene>
<dbReference type="EMBL" id="SDIL01000220">
    <property type="protein sequence ID" value="RXK34689.1"/>
    <property type="molecule type" value="Genomic_DNA"/>
</dbReference>
<organism evidence="2 4">
    <name type="scientific">Tremella mesenterica</name>
    <name type="common">Jelly fungus</name>
    <dbReference type="NCBI Taxonomy" id="5217"/>
    <lineage>
        <taxon>Eukaryota</taxon>
        <taxon>Fungi</taxon>
        <taxon>Dikarya</taxon>
        <taxon>Basidiomycota</taxon>
        <taxon>Agaricomycotina</taxon>
        <taxon>Tremellomycetes</taxon>
        <taxon>Tremellales</taxon>
        <taxon>Tremellaceae</taxon>
        <taxon>Tremella</taxon>
    </lineage>
</organism>
<protein>
    <recommendedName>
        <fullName evidence="1">Integrase core domain-containing protein</fullName>
    </recommendedName>
</protein>
<sequence length="346" mass="38996">MFGLGGSRRADLDYGSTAAAVISHVLEHDPLLKDGPSEVAHRLGQQGIHVKRDLVRQAMLDRFNEGFDRRARSTKNKTQHLGVLHAAGPPEEVSIDGHDKLSALGFPIYGMRDKFSRRWLVLKAIPSNRVNRMTGVLYLQLIKELGAVPLQLTSDCGNEVLDIYSYQNALRLQLDWPLIPEAHQFLTSTSNITVERGWRRLSERFNSKFKTLISNAISAGIYLPGSQHHRLIYFFLFSPLVNSELELYRLSVNRKPIRKQHGSSLPTGESPDTMFLSRGIYCGIKLGQEGSEQVARWETMLGGTKALDFLDEEEWLWAEGLYDQVGRPLVTLSSVWDVFQSMASCI</sequence>
<accession>A0A4Q1B7P3</accession>
<dbReference type="InterPro" id="IPR058913">
    <property type="entry name" value="Integrase_dom_put"/>
</dbReference>
<evidence type="ECO:0000313" key="4">
    <source>
        <dbReference type="Proteomes" id="UP000289152"/>
    </source>
</evidence>
<proteinExistence type="predicted"/>
<evidence type="ECO:0000313" key="3">
    <source>
        <dbReference type="EMBL" id="RXK36648.1"/>
    </source>
</evidence>